<organism evidence="1">
    <name type="scientific">Prunus dulcis</name>
    <name type="common">Almond</name>
    <name type="synonym">Amygdalus dulcis</name>
    <dbReference type="NCBI Taxonomy" id="3755"/>
    <lineage>
        <taxon>Eukaryota</taxon>
        <taxon>Viridiplantae</taxon>
        <taxon>Streptophyta</taxon>
        <taxon>Embryophyta</taxon>
        <taxon>Tracheophyta</taxon>
        <taxon>Spermatophyta</taxon>
        <taxon>Magnoliopsida</taxon>
        <taxon>eudicotyledons</taxon>
        <taxon>Gunneridae</taxon>
        <taxon>Pentapetalae</taxon>
        <taxon>rosids</taxon>
        <taxon>fabids</taxon>
        <taxon>Rosales</taxon>
        <taxon>Rosaceae</taxon>
        <taxon>Amygdaloideae</taxon>
        <taxon>Amygdaleae</taxon>
        <taxon>Prunus</taxon>
    </lineage>
</organism>
<accession>A0A5H2XLN1</accession>
<protein>
    <submittedName>
        <fullName evidence="1">Uncharacterized protein</fullName>
    </submittedName>
</protein>
<sequence>LSRDTLSPQSLSLSPTPALSLLGSSVPATAGPETGPVRLASPSRQALPVFPVGNQELRPRARLVRTGTVPPSRRRLRRPNSVIEVE</sequence>
<proteinExistence type="predicted"/>
<dbReference type="AlphaFoldDB" id="A0A5H2XLN1"/>
<feature type="non-terminal residue" evidence="1">
    <location>
        <position position="1"/>
    </location>
</feature>
<gene>
    <name evidence="1" type="ORF">Prudu_290S000300</name>
</gene>
<evidence type="ECO:0000313" key="1">
    <source>
        <dbReference type="EMBL" id="BBN68124.1"/>
    </source>
</evidence>
<dbReference type="EMBL" id="AP020627">
    <property type="protein sequence ID" value="BBN68124.1"/>
    <property type="molecule type" value="Genomic_DNA"/>
</dbReference>
<reference evidence="1" key="1">
    <citation type="journal article" date="2019" name="Science">
        <title>Mutation of a bHLH transcription factor allowed almond domestication.</title>
        <authorList>
            <person name="Sanchez-Perez R."/>
            <person name="Pavan S."/>
            <person name="Mazzeo R."/>
            <person name="Moldovan C."/>
            <person name="Aiese Cigliano R."/>
            <person name="Del Cueto J."/>
            <person name="Ricciardi F."/>
            <person name="Lotti C."/>
            <person name="Ricciardi L."/>
            <person name="Dicenta F."/>
            <person name="Lopez-Marques R.L."/>
            <person name="Lindberg Moller B."/>
        </authorList>
    </citation>
    <scope>NUCLEOTIDE SEQUENCE</scope>
</reference>
<name>A0A5H2XLN1_PRUDU</name>
<feature type="non-terminal residue" evidence="1">
    <location>
        <position position="86"/>
    </location>
</feature>